<evidence type="ECO:0000256" key="3">
    <source>
        <dbReference type="ARBA" id="ARBA00023237"/>
    </source>
</evidence>
<evidence type="ECO:0000256" key="1">
    <source>
        <dbReference type="ARBA" id="ARBA00022448"/>
    </source>
</evidence>
<dbReference type="RefSeq" id="WP_061074013.1">
    <property type="nucleotide sequence ID" value="NZ_CP014060.2"/>
</dbReference>
<feature type="signal peptide" evidence="4">
    <location>
        <begin position="1"/>
        <end position="30"/>
    </location>
</feature>
<evidence type="ECO:0000256" key="2">
    <source>
        <dbReference type="ARBA" id="ARBA00023136"/>
    </source>
</evidence>
<keyword evidence="1" id="KW-0813">Transport</keyword>
<dbReference type="GO" id="GO:0019867">
    <property type="term" value="C:outer membrane"/>
    <property type="evidence" value="ECO:0007669"/>
    <property type="project" value="InterPro"/>
</dbReference>
<evidence type="ECO:0000313" key="6">
    <source>
        <dbReference type="EMBL" id="AMG39699.1"/>
    </source>
</evidence>
<dbReference type="SUPFAM" id="SSF74653">
    <property type="entry name" value="TolA/TonB C-terminal domain"/>
    <property type="match status" value="1"/>
</dbReference>
<dbReference type="Proteomes" id="UP000060602">
    <property type="component" value="Chromosome"/>
</dbReference>
<proteinExistence type="predicted"/>
<evidence type="ECO:0000256" key="4">
    <source>
        <dbReference type="SAM" id="SignalP"/>
    </source>
</evidence>
<dbReference type="SMART" id="SM00965">
    <property type="entry name" value="STN"/>
    <property type="match status" value="1"/>
</dbReference>
<evidence type="ECO:0000259" key="5">
    <source>
        <dbReference type="SMART" id="SM00965"/>
    </source>
</evidence>
<organism evidence="6 7">
    <name type="scientific">Alcaligenes xylosoxydans xylosoxydans</name>
    <name type="common">Achromobacter xylosoxidans</name>
    <dbReference type="NCBI Taxonomy" id="85698"/>
    <lineage>
        <taxon>Bacteria</taxon>
        <taxon>Pseudomonadati</taxon>
        <taxon>Pseudomonadota</taxon>
        <taxon>Betaproteobacteria</taxon>
        <taxon>Burkholderiales</taxon>
        <taxon>Alcaligenaceae</taxon>
        <taxon>Achromobacter</taxon>
    </lineage>
</organism>
<dbReference type="Pfam" id="PF07660">
    <property type="entry name" value="STN"/>
    <property type="match status" value="1"/>
</dbReference>
<keyword evidence="4" id="KW-0732">Signal</keyword>
<name>A0A0X8P4K8_ALCXX</name>
<dbReference type="EMBL" id="CP014060">
    <property type="protein sequence ID" value="AMG39699.1"/>
    <property type="molecule type" value="Genomic_DNA"/>
</dbReference>
<keyword evidence="3" id="KW-0998">Cell outer membrane</keyword>
<gene>
    <name evidence="6" type="ORF">AL504_29085</name>
</gene>
<dbReference type="Gene3D" id="3.55.50.30">
    <property type="match status" value="1"/>
</dbReference>
<sequence>MTVTQTPGAAWAFACWFAFGLAVLPPAALAQQRAADTVLIPFDIAAQPLDAALAAYTQATGMAVLVTSRLTAGRQASAVRGRLAPREALRLLLTGTGLQARYTSASAFTLVEAAASAPAPRAPATVPSAAAVTRYAGVLQNTVTRALCQWTGAQFGRYRASLQLWIGRNGVVRQARVLSGTGDARRDEALAGVLSGLIMDTPPPADLPQPVTIVLAPRPDPRADCRLAGAAS</sequence>
<dbReference type="InterPro" id="IPR011662">
    <property type="entry name" value="Secretin/TonB_short_N"/>
</dbReference>
<feature type="domain" description="Secretin/TonB short N-terminal" evidence="5">
    <location>
        <begin position="62"/>
        <end position="113"/>
    </location>
</feature>
<keyword evidence="2" id="KW-0472">Membrane</keyword>
<accession>A0A0X8P4K8</accession>
<feature type="chain" id="PRO_5007069306" evidence="4">
    <location>
        <begin position="31"/>
        <end position="232"/>
    </location>
</feature>
<evidence type="ECO:0000313" key="7">
    <source>
        <dbReference type="Proteomes" id="UP000060602"/>
    </source>
</evidence>
<dbReference type="AlphaFoldDB" id="A0A0X8P4K8"/>
<keyword evidence="6" id="KW-0675">Receptor</keyword>
<protein>
    <submittedName>
        <fullName evidence="6">TonB-dependent outer membrane receptor</fullName>
    </submittedName>
</protein>
<reference evidence="7" key="1">
    <citation type="submission" date="2015-12" db="EMBL/GenBank/DDBJ databases">
        <title>FDA dAtabase for Regulatory Grade micrObial Sequences (FDA-ARGOS): Supporting development and validation of Infectious Disease Dx tests.</title>
        <authorList>
            <person name="Case J."/>
            <person name="Tallon L."/>
            <person name="Sadzewicz L."/>
            <person name="Sengamalay N."/>
            <person name="Ott S."/>
            <person name="Godinez A."/>
            <person name="Nagaraj S."/>
            <person name="Nadendla S."/>
            <person name="Sichtig H."/>
        </authorList>
    </citation>
    <scope>NUCLEOTIDE SEQUENCE [LARGE SCALE GENOMIC DNA]</scope>
    <source>
        <strain evidence="7">FDAARGOS_147</strain>
    </source>
</reference>